<comment type="subcellular location">
    <subcellularLocation>
        <location evidence="2">Cytoplasm</location>
        <location evidence="2">Cytoskeleton</location>
        <location evidence="2">Microtubule organizing center</location>
        <location evidence="2">Centrosome</location>
    </subcellularLocation>
    <subcellularLocation>
        <location evidence="1">Cytoplasm</location>
        <location evidence="1">Cytoskeleton</location>
        <location evidence="1">Spindle</location>
    </subcellularLocation>
</comment>
<dbReference type="Proteomes" id="UP000276991">
    <property type="component" value="Unassembled WGS sequence"/>
</dbReference>
<name>A0A498STA9_ACAVI</name>
<dbReference type="GO" id="GO:0007100">
    <property type="term" value="P:mitotic centrosome separation"/>
    <property type="evidence" value="ECO:0007669"/>
    <property type="project" value="TreeGrafter"/>
</dbReference>
<feature type="domain" description="NUDE" evidence="9">
    <location>
        <begin position="155"/>
        <end position="214"/>
    </location>
</feature>
<proteinExistence type="inferred from homology"/>
<evidence type="ECO:0000313" key="11">
    <source>
        <dbReference type="Proteomes" id="UP000276991"/>
    </source>
</evidence>
<feature type="coiled-coil region" evidence="8">
    <location>
        <begin position="81"/>
        <end position="199"/>
    </location>
</feature>
<dbReference type="STRING" id="6277.A0A498STA9"/>
<dbReference type="GO" id="GO:0051642">
    <property type="term" value="P:centrosome localization"/>
    <property type="evidence" value="ECO:0007669"/>
    <property type="project" value="TreeGrafter"/>
</dbReference>
<accession>A0A498STA9</accession>
<evidence type="ECO:0000256" key="3">
    <source>
        <dbReference type="ARBA" id="ARBA00007429"/>
    </source>
</evidence>
<evidence type="ECO:0000313" key="10">
    <source>
        <dbReference type="EMBL" id="VBB32006.1"/>
    </source>
</evidence>
<dbReference type="GO" id="GO:0005819">
    <property type="term" value="C:spindle"/>
    <property type="evidence" value="ECO:0007669"/>
    <property type="project" value="UniProtKB-SubCell"/>
</dbReference>
<dbReference type="PANTHER" id="PTHR10921:SF1">
    <property type="entry name" value="NUCLEAR DISTRIBUTION PROTEIN NUDE HOMOLOG"/>
    <property type="match status" value="1"/>
</dbReference>
<dbReference type="GO" id="GO:0005871">
    <property type="term" value="C:kinesin complex"/>
    <property type="evidence" value="ECO:0007669"/>
    <property type="project" value="TreeGrafter"/>
</dbReference>
<dbReference type="EMBL" id="UPTC01001495">
    <property type="protein sequence ID" value="VBB32006.1"/>
    <property type="molecule type" value="Genomic_DNA"/>
</dbReference>
<comment type="similarity">
    <text evidence="3">Belongs to the nudE family.</text>
</comment>
<sequence length="335" mass="38651">MWLSRHLILISWDKSQVGRSEEEGCISMMDWEMLVKQYHAETERYKQEANEAKNELKDFITFSQQIEVELDKELNAANLSLSKREKEIAVLIKERDRYKEEAQRLRAEQYSKDMKLNDELQELKVEKETLISALHKLEQKNDDLERELRITCETLKDTEKKLNEELEMRALLTTELDSKEDLKVRCQRLEDEIRDLKLDGMVKDTKLSNCSISNQSNGVPATQGKYNCGNFIQVKNGRQNNGTLQLARSAKNGFTFYENHDACAQDVNRKTLFTDANSKGIGSRVNSLPPSLANSISPIIVNLLETIQALEERLLSMHPERRTNVENGFGTANRH</sequence>
<keyword evidence="5" id="KW-0493">Microtubule</keyword>
<protein>
    <recommendedName>
        <fullName evidence="9">NUDE domain-containing protein</fullName>
    </recommendedName>
</protein>
<evidence type="ECO:0000256" key="7">
    <source>
        <dbReference type="ARBA" id="ARBA00023212"/>
    </source>
</evidence>
<keyword evidence="4" id="KW-0963">Cytoplasm</keyword>
<dbReference type="GO" id="GO:0000132">
    <property type="term" value="P:establishment of mitotic spindle orientation"/>
    <property type="evidence" value="ECO:0007669"/>
    <property type="project" value="TreeGrafter"/>
</dbReference>
<dbReference type="GO" id="GO:0005813">
    <property type="term" value="C:centrosome"/>
    <property type="evidence" value="ECO:0007669"/>
    <property type="project" value="UniProtKB-SubCell"/>
</dbReference>
<evidence type="ECO:0000256" key="1">
    <source>
        <dbReference type="ARBA" id="ARBA00004186"/>
    </source>
</evidence>
<dbReference type="GO" id="GO:0000776">
    <property type="term" value="C:kinetochore"/>
    <property type="evidence" value="ECO:0007669"/>
    <property type="project" value="TreeGrafter"/>
</dbReference>
<evidence type="ECO:0000259" key="9">
    <source>
        <dbReference type="Pfam" id="PF04880"/>
    </source>
</evidence>
<dbReference type="AlphaFoldDB" id="A0A498STA9"/>
<dbReference type="GO" id="GO:0007059">
    <property type="term" value="P:chromosome segregation"/>
    <property type="evidence" value="ECO:0007669"/>
    <property type="project" value="TreeGrafter"/>
</dbReference>
<evidence type="ECO:0000256" key="2">
    <source>
        <dbReference type="ARBA" id="ARBA00004300"/>
    </source>
</evidence>
<dbReference type="InterPro" id="IPR006964">
    <property type="entry name" value="NUDE_dom"/>
</dbReference>
<dbReference type="GO" id="GO:0047496">
    <property type="term" value="P:vesicle transport along microtubule"/>
    <property type="evidence" value="ECO:0007669"/>
    <property type="project" value="TreeGrafter"/>
</dbReference>
<evidence type="ECO:0000256" key="5">
    <source>
        <dbReference type="ARBA" id="ARBA00022701"/>
    </source>
</evidence>
<evidence type="ECO:0000256" key="6">
    <source>
        <dbReference type="ARBA" id="ARBA00023054"/>
    </source>
</evidence>
<evidence type="ECO:0000256" key="8">
    <source>
        <dbReference type="SAM" id="Coils"/>
    </source>
</evidence>
<dbReference type="Gene3D" id="6.10.250.1080">
    <property type="match status" value="1"/>
</dbReference>
<dbReference type="GO" id="GO:0007020">
    <property type="term" value="P:microtubule nucleation"/>
    <property type="evidence" value="ECO:0007669"/>
    <property type="project" value="TreeGrafter"/>
</dbReference>
<organism evidence="10 11">
    <name type="scientific">Acanthocheilonema viteae</name>
    <name type="common">Filarial nematode worm</name>
    <name type="synonym">Dipetalonema viteae</name>
    <dbReference type="NCBI Taxonomy" id="6277"/>
    <lineage>
        <taxon>Eukaryota</taxon>
        <taxon>Metazoa</taxon>
        <taxon>Ecdysozoa</taxon>
        <taxon>Nematoda</taxon>
        <taxon>Chromadorea</taxon>
        <taxon>Rhabditida</taxon>
        <taxon>Spirurina</taxon>
        <taxon>Spiruromorpha</taxon>
        <taxon>Filarioidea</taxon>
        <taxon>Onchocercidae</taxon>
        <taxon>Acanthocheilonema</taxon>
    </lineage>
</organism>
<dbReference type="Pfam" id="PF04880">
    <property type="entry name" value="NUDE_C"/>
    <property type="match status" value="1"/>
</dbReference>
<keyword evidence="6 8" id="KW-0175">Coiled coil</keyword>
<reference evidence="10 11" key="1">
    <citation type="submission" date="2018-08" db="EMBL/GenBank/DDBJ databases">
        <authorList>
            <person name="Laetsch R D."/>
            <person name="Stevens L."/>
            <person name="Kumar S."/>
            <person name="Blaxter L. M."/>
        </authorList>
    </citation>
    <scope>NUCLEOTIDE SEQUENCE [LARGE SCALE GENOMIC DNA]</scope>
</reference>
<dbReference type="PANTHER" id="PTHR10921">
    <property type="entry name" value="NUCLEAR DISTRIBUTION PROTEIN NUDE HOMOLOG 1"/>
    <property type="match status" value="1"/>
</dbReference>
<evidence type="ECO:0000256" key="4">
    <source>
        <dbReference type="ARBA" id="ARBA00022490"/>
    </source>
</evidence>
<dbReference type="OrthoDB" id="5877028at2759"/>
<keyword evidence="11" id="KW-1185">Reference proteome</keyword>
<dbReference type="GO" id="GO:0005874">
    <property type="term" value="C:microtubule"/>
    <property type="evidence" value="ECO:0007669"/>
    <property type="project" value="UniProtKB-KW"/>
</dbReference>
<dbReference type="GO" id="GO:0008017">
    <property type="term" value="F:microtubule binding"/>
    <property type="evidence" value="ECO:0007669"/>
    <property type="project" value="InterPro"/>
</dbReference>
<keyword evidence="7" id="KW-0206">Cytoskeleton</keyword>
<dbReference type="InterPro" id="IPR033494">
    <property type="entry name" value="NUDE"/>
</dbReference>
<gene>
    <name evidence="10" type="ORF">NAV_LOCUS6797</name>
</gene>